<dbReference type="Gene3D" id="3.20.20.60">
    <property type="entry name" value="Phosphoenolpyruvate-binding domains"/>
    <property type="match status" value="1"/>
</dbReference>
<dbReference type="PANTHER" id="PTHR42905:SF5">
    <property type="entry name" value="CARBOXYVINYL-CARBOXYPHOSPHONATE PHOSPHORYLMUTASE, CHLOROPLASTIC"/>
    <property type="match status" value="1"/>
</dbReference>
<dbReference type="InterPro" id="IPR039556">
    <property type="entry name" value="ICL/PEPM"/>
</dbReference>
<dbReference type="SUPFAM" id="SSF51621">
    <property type="entry name" value="Phosphoenolpyruvate/pyruvate domain"/>
    <property type="match status" value="1"/>
</dbReference>
<gene>
    <name evidence="1" type="ORF">LCGC14_0087110</name>
</gene>
<dbReference type="CDD" id="cd00377">
    <property type="entry name" value="ICL_PEPM"/>
    <property type="match status" value="1"/>
</dbReference>
<proteinExistence type="predicted"/>
<evidence type="ECO:0000313" key="1">
    <source>
        <dbReference type="EMBL" id="KKO04353.1"/>
    </source>
</evidence>
<protein>
    <recommendedName>
        <fullName evidence="2">Carboxyvinyl-carboxyphosphonate phosphorylmutase</fullName>
    </recommendedName>
</protein>
<comment type="caution">
    <text evidence="1">The sequence shown here is derived from an EMBL/GenBank/DDBJ whole genome shotgun (WGS) entry which is preliminary data.</text>
</comment>
<organism evidence="1">
    <name type="scientific">marine sediment metagenome</name>
    <dbReference type="NCBI Taxonomy" id="412755"/>
    <lineage>
        <taxon>unclassified sequences</taxon>
        <taxon>metagenomes</taxon>
        <taxon>ecological metagenomes</taxon>
    </lineage>
</organism>
<name>A0A0F9VWK2_9ZZZZ</name>
<dbReference type="EMBL" id="LAZR01000023">
    <property type="protein sequence ID" value="KKO04353.1"/>
    <property type="molecule type" value="Genomic_DNA"/>
</dbReference>
<accession>A0A0F9VWK2</accession>
<evidence type="ECO:0008006" key="2">
    <source>
        <dbReference type="Google" id="ProtNLM"/>
    </source>
</evidence>
<dbReference type="InterPro" id="IPR015813">
    <property type="entry name" value="Pyrv/PenolPyrv_kinase-like_dom"/>
</dbReference>
<dbReference type="InterPro" id="IPR040442">
    <property type="entry name" value="Pyrv_kinase-like_dom_sf"/>
</dbReference>
<dbReference type="PANTHER" id="PTHR42905">
    <property type="entry name" value="PHOSPHOENOLPYRUVATE CARBOXYLASE"/>
    <property type="match status" value="1"/>
</dbReference>
<dbReference type="GO" id="GO:0016833">
    <property type="term" value="F:oxo-acid-lyase activity"/>
    <property type="evidence" value="ECO:0007669"/>
    <property type="project" value="UniProtKB-ARBA"/>
</dbReference>
<reference evidence="1" key="1">
    <citation type="journal article" date="2015" name="Nature">
        <title>Complex archaea that bridge the gap between prokaryotes and eukaryotes.</title>
        <authorList>
            <person name="Spang A."/>
            <person name="Saw J.H."/>
            <person name="Jorgensen S.L."/>
            <person name="Zaremba-Niedzwiedzka K."/>
            <person name="Martijn J."/>
            <person name="Lind A.E."/>
            <person name="van Eijk R."/>
            <person name="Schleper C."/>
            <person name="Guy L."/>
            <person name="Ettema T.J."/>
        </authorList>
    </citation>
    <scope>NUCLEOTIDE SEQUENCE</scope>
</reference>
<dbReference type="AlphaFoldDB" id="A0A0F9VWK2"/>
<sequence>MTTTVTRRPGYPLGLAQAQGRNAKLRELINRDALTMAPGCFDCLTARLVADAGFPAAYITGSGVSMSALGAPDIGVISFAEVAERARRIADVVEIPIICDVDTGYGGPLNVVRTVRELERAGVSAMQIEDQSWPKKCGHELGRKLVDIPEMEGRIKAAVDARDDEDVMIIARTDARTGHGLAEALDRAMAYREAGADIIFVESPESQDEMQQINQRLECPTLANMVEGGRTPFLNSDTLKSLGYRLAIYPNSLTRLFGFQGAKMLTTLAEQGSTSSLREQMLDHNGLWSLFDYTEWTELEARFTNHN</sequence>
<dbReference type="Pfam" id="PF13714">
    <property type="entry name" value="PEP_mutase"/>
    <property type="match status" value="1"/>
</dbReference>